<name>Q91BE4_NPVST</name>
<accession>Q91BE4</accession>
<protein>
    <recommendedName>
        <fullName evidence="4">P33</fullName>
    </recommendedName>
</protein>
<reference evidence="2" key="2">
    <citation type="journal article" date="2019" name="Viruses">
        <title>Identification of Loci Associated with Enhanced Virulence in Spodoptera litura Nucleopolyhedrovirus Isolates Using Deep Sequencing.</title>
        <authorList>
            <person name="Zwart M.P."/>
            <person name="Ali G."/>
            <person name="Strien E.A.V."/>
            <person name="Schijlen E.G.W.M."/>
            <person name="Wang M."/>
            <person name="Werf W.V."/>
            <person name="Vlak J.M."/>
        </authorList>
    </citation>
    <scope>NUCLEOTIDE SEQUENCE</scope>
    <source>
        <strain evidence="2">G2</strain>
    </source>
</reference>
<reference evidence="1 3" key="1">
    <citation type="journal article" date="2001" name="Virology">
        <title>Sequence analysis of the Spodoptera litura multicapsid nucleopolyhedrovirus genome.</title>
        <authorList>
            <person name="Pang Y."/>
            <person name="Yu J."/>
            <person name="Wang L."/>
            <person name="Hu X."/>
            <person name="Bao W."/>
            <person name="Li G."/>
            <person name="Chen C."/>
            <person name="Han H."/>
            <person name="Hu S."/>
            <person name="Yang H."/>
        </authorList>
    </citation>
    <scope>NUCLEOTIDE SEQUENCE [LARGE SCALE GENOMIC DNA]</scope>
    <source>
        <strain evidence="1 3">G2</strain>
    </source>
</reference>
<dbReference type="OrthoDB" id="8905at10239"/>
<dbReference type="Pfam" id="PF05214">
    <property type="entry name" value="Baculo_p33"/>
    <property type="match status" value="1"/>
</dbReference>
<dbReference type="RefSeq" id="NP_258351.1">
    <property type="nucleotide sequence ID" value="NC_003102.1"/>
</dbReference>
<dbReference type="KEGG" id="vg:922242"/>
<dbReference type="Proteomes" id="UP000202667">
    <property type="component" value="Segment"/>
</dbReference>
<gene>
    <name evidence="2" type="primary">ORF83</name>
</gene>
<proteinExistence type="predicted"/>
<dbReference type="EMBL" id="AF325155">
    <property type="protein sequence ID" value="AAL01765.1"/>
    <property type="molecule type" value="Genomic_DNA"/>
</dbReference>
<evidence type="ECO:0000313" key="3">
    <source>
        <dbReference type="Proteomes" id="UP000202667"/>
    </source>
</evidence>
<evidence type="ECO:0000313" key="1">
    <source>
        <dbReference type="EMBL" id="AAL01765.1"/>
    </source>
</evidence>
<organism evidence="1 3">
    <name type="scientific">Spodoptera litura multicapsid nucleopolyhedrovirus</name>
    <name type="common">SpltMNPV</name>
    <dbReference type="NCBI Taxonomy" id="46242"/>
    <lineage>
        <taxon>Viruses</taxon>
        <taxon>Viruses incertae sedis</taxon>
        <taxon>Naldaviricetes</taxon>
        <taxon>Lefavirales</taxon>
        <taxon>Baculoviridae</taxon>
        <taxon>Alphabaculovirus</taxon>
        <taxon>Alphabaculovirus spliturae</taxon>
    </lineage>
</organism>
<evidence type="ECO:0008006" key="4">
    <source>
        <dbReference type="Google" id="ProtNLM"/>
    </source>
</evidence>
<dbReference type="InterPro" id="IPR007879">
    <property type="entry name" value="Baculo_p33"/>
</dbReference>
<keyword evidence="3" id="KW-1185">Reference proteome</keyword>
<evidence type="ECO:0000313" key="2">
    <source>
        <dbReference type="EMBL" id="QHN73932.1"/>
    </source>
</evidence>
<sequence>MIPITPLFSRYRDSFFLYCFWTVHLVYYSPDPNFSKILSKEFTYLYHLACILTYKDKQDTEIEELKNWLMSLPKRVYKHEQLKIMTVEKMDSLNLRAIQPKDYTFKFSTIWDTIHLLSMIVDDMVENHIGGAVSNDLLKHHLIEIKALFYNVFFRLNCSTCRDHYMTTKGQLIFYIERIETCLNRVGDNENIDMVDAIVPSNVNETVLMKHGMLYTSMVFHNHINDYRFVQRKIKNPMNYERKEWNVYKSQLDMK</sequence>
<dbReference type="EMBL" id="MN342245">
    <property type="protein sequence ID" value="QHN73932.1"/>
    <property type="molecule type" value="Genomic_DNA"/>
</dbReference>
<organismHost>
    <name type="scientific">Lepidoptera</name>
    <name type="common">moths &amp; butterflies</name>
    <dbReference type="NCBI Taxonomy" id="7088"/>
</organismHost>